<dbReference type="OrthoDB" id="9800709at2"/>
<evidence type="ECO:0000256" key="1">
    <source>
        <dbReference type="ARBA" id="ARBA00022505"/>
    </source>
</evidence>
<feature type="domain" description="Mop" evidence="3">
    <location>
        <begin position="2"/>
        <end position="68"/>
    </location>
</feature>
<dbReference type="GO" id="GO:0015689">
    <property type="term" value="P:molybdate ion transport"/>
    <property type="evidence" value="ECO:0007669"/>
    <property type="project" value="InterPro"/>
</dbReference>
<evidence type="ECO:0000313" key="5">
    <source>
        <dbReference type="RefSeq" id="WP_028312723.1"/>
    </source>
</evidence>
<reference evidence="5" key="1">
    <citation type="journal article" date="1993" name="EMBO J.">
        <title>OB(oligonucleotide/oligosaccharide binding)-fold: common structural and functional solution for non-homologous sequences.</title>
        <authorList>
            <person name="Murzin A.G."/>
        </authorList>
    </citation>
    <scope>NUCLEOTIDE SEQUENCE</scope>
</reference>
<dbReference type="Proteomes" id="UP000675920">
    <property type="component" value="Unplaced"/>
</dbReference>
<keyword evidence="4" id="KW-1185">Reference proteome</keyword>
<name>A0A8B6X7I7_9BURK</name>
<dbReference type="PROSITE" id="PS51866">
    <property type="entry name" value="MOP"/>
    <property type="match status" value="2"/>
</dbReference>
<keyword evidence="1 2" id="KW-0500">Molybdenum</keyword>
<dbReference type="NCBIfam" id="TIGR00638">
    <property type="entry name" value="Mop"/>
    <property type="match status" value="2"/>
</dbReference>
<dbReference type="Pfam" id="PF03459">
    <property type="entry name" value="TOBE"/>
    <property type="match status" value="2"/>
</dbReference>
<dbReference type="InterPro" id="IPR005116">
    <property type="entry name" value="Transp-assoc_OB_typ1"/>
</dbReference>
<reference evidence="5" key="2">
    <citation type="submission" date="2025-08" db="UniProtKB">
        <authorList>
            <consortium name="RefSeq"/>
        </authorList>
    </citation>
    <scope>IDENTIFICATION</scope>
</reference>
<accession>A0A8B6X7I7</accession>
<feature type="domain" description="Mop" evidence="3">
    <location>
        <begin position="74"/>
        <end position="139"/>
    </location>
</feature>
<dbReference type="InterPro" id="IPR004606">
    <property type="entry name" value="Mop_domain"/>
</dbReference>
<dbReference type="RefSeq" id="WP_028312723.1">
    <property type="nucleotide sequence ID" value="NZ_KI519499.1"/>
</dbReference>
<evidence type="ECO:0000256" key="2">
    <source>
        <dbReference type="PROSITE-ProRule" id="PRU01213"/>
    </source>
</evidence>
<dbReference type="AlphaFoldDB" id="A0A8B6X7I7"/>
<proteinExistence type="predicted"/>
<dbReference type="Gene3D" id="2.40.50.100">
    <property type="match status" value="2"/>
</dbReference>
<sequence length="141" mass="13753">MTISARNVFDASITALVPGKVNIELELTTATGLKLVSTVTADSARALGLAVGKAVVAIVKAPSVLVATGTPGKGFSARNQLAGSVAHVTPGPVNAEVAIDVGGALVHAVVTNDAVKELGLAAGVPAMAVFKAGSVMVGVTG</sequence>
<protein>
    <submittedName>
        <fullName evidence="5">TOBE domain-containing protein</fullName>
    </submittedName>
</protein>
<evidence type="ECO:0000259" key="3">
    <source>
        <dbReference type="PROSITE" id="PS51866"/>
    </source>
</evidence>
<dbReference type="SUPFAM" id="SSF50331">
    <property type="entry name" value="MOP-like"/>
    <property type="match status" value="2"/>
</dbReference>
<dbReference type="InterPro" id="IPR008995">
    <property type="entry name" value="Mo/tungstate-bd_C_term_dom"/>
</dbReference>
<organism evidence="4 5">
    <name type="scientific">Derxia gummosa DSM 723</name>
    <dbReference type="NCBI Taxonomy" id="1121388"/>
    <lineage>
        <taxon>Bacteria</taxon>
        <taxon>Pseudomonadati</taxon>
        <taxon>Pseudomonadota</taxon>
        <taxon>Betaproteobacteria</taxon>
        <taxon>Burkholderiales</taxon>
        <taxon>Alcaligenaceae</taxon>
        <taxon>Derxia</taxon>
    </lineage>
</organism>
<evidence type="ECO:0000313" key="4">
    <source>
        <dbReference type="Proteomes" id="UP000675920"/>
    </source>
</evidence>